<evidence type="ECO:0000313" key="6">
    <source>
        <dbReference type="EMBL" id="PWV97675.1"/>
    </source>
</evidence>
<dbReference type="GO" id="GO:0071111">
    <property type="term" value="F:cyclic-guanylate-specific phosphodiesterase activity"/>
    <property type="evidence" value="ECO:0007669"/>
    <property type="project" value="InterPro"/>
</dbReference>
<dbReference type="EMBL" id="QGTR01000006">
    <property type="protein sequence ID" value="PWV97675.1"/>
    <property type="molecule type" value="Genomic_DNA"/>
</dbReference>
<dbReference type="OrthoDB" id="9814202at2"/>
<gene>
    <name evidence="6" type="ORF">DFR52_106199</name>
</gene>
<dbReference type="Gene3D" id="6.10.340.10">
    <property type="match status" value="1"/>
</dbReference>
<dbReference type="InterPro" id="IPR050706">
    <property type="entry name" value="Cyclic-di-GMP_PDE-like"/>
</dbReference>
<feature type="domain" description="GGDEF" evidence="5">
    <location>
        <begin position="156"/>
        <end position="307"/>
    </location>
</feature>
<sequence>MSSAPADYGKGLNSTRMRLSLIFAALGGLAMVLTALPGWLGHEIPQFQVRLGLAALSLLICAALMHRISAGLTGPIRDLTDAARQIAGGNLDTDISVDCACDIGLLADSMRTMVRRLRQAHARITDLANFDPATGIANWHVLVHGLDAHIDSAPSAAGSVFFIDVVELRHVLERYGHDCGDQAMRIISERLLAVTPMATIEGNRVNAGRPAGRGGPILARIGMKDFALHMPGLSDPDGIRRLACAMHAAMVEPVAVEGHRIALTIGVGIASYPLHAGNGRFILRRAALARSQVLANPRLAGTCVLDQPMLDVLLQAEATERELREAVARGELEVYYQPKVDALDWSLAGVEALVRWNHPLRGVIEPGEFIAMAERTGIIVDLGMFVMEKSVRQCAAWTALGRAIEVSINVSLEQFQQADFSTTVIELVKAHGCPPQLITIEITETIASTDIAMVRGQIDPMREFGIRFAIDDFGTGYSNLAQLATLKFDILKIDRSFVAGLETEGAGKEVSRSIIQLGRNLGCRVVAEGAETIGQVSAASALGCDEIQGFYFARPMTLAAFEGWQHKRGEATSPKQAAASGTDHSTRHPARSGTTITASAPAFPDRAEVASSRNTAAGR</sequence>
<keyword evidence="2" id="KW-0472">Membrane</keyword>
<feature type="transmembrane region" description="Helical" evidence="2">
    <location>
        <begin position="21"/>
        <end position="41"/>
    </location>
</feature>
<evidence type="ECO:0000259" key="3">
    <source>
        <dbReference type="PROSITE" id="PS50883"/>
    </source>
</evidence>
<dbReference type="SMART" id="SM00267">
    <property type="entry name" value="GGDEF"/>
    <property type="match status" value="1"/>
</dbReference>
<dbReference type="SUPFAM" id="SSF141868">
    <property type="entry name" value="EAL domain-like"/>
    <property type="match status" value="1"/>
</dbReference>
<dbReference type="AlphaFoldDB" id="A0A317PDF2"/>
<dbReference type="SUPFAM" id="SSF55073">
    <property type="entry name" value="Nucleotide cyclase"/>
    <property type="match status" value="1"/>
</dbReference>
<dbReference type="GO" id="GO:0016020">
    <property type="term" value="C:membrane"/>
    <property type="evidence" value="ECO:0007669"/>
    <property type="project" value="InterPro"/>
</dbReference>
<feature type="domain" description="EAL" evidence="3">
    <location>
        <begin position="316"/>
        <end position="569"/>
    </location>
</feature>
<organism evidence="6 7">
    <name type="scientific">Hoeflea marina</name>
    <dbReference type="NCBI Taxonomy" id="274592"/>
    <lineage>
        <taxon>Bacteria</taxon>
        <taxon>Pseudomonadati</taxon>
        <taxon>Pseudomonadota</taxon>
        <taxon>Alphaproteobacteria</taxon>
        <taxon>Hyphomicrobiales</taxon>
        <taxon>Rhizobiaceae</taxon>
        <taxon>Hoeflea</taxon>
    </lineage>
</organism>
<keyword evidence="2" id="KW-0812">Transmembrane</keyword>
<dbReference type="InterPro" id="IPR001633">
    <property type="entry name" value="EAL_dom"/>
</dbReference>
<dbReference type="SMART" id="SM00304">
    <property type="entry name" value="HAMP"/>
    <property type="match status" value="1"/>
</dbReference>
<dbReference type="CDD" id="cd01948">
    <property type="entry name" value="EAL"/>
    <property type="match status" value="1"/>
</dbReference>
<protein>
    <submittedName>
        <fullName evidence="6">EAL domain-containing protein (Putative c-di-GMP-specific phosphodiesterase class I)</fullName>
    </submittedName>
</protein>
<evidence type="ECO:0000259" key="5">
    <source>
        <dbReference type="PROSITE" id="PS50887"/>
    </source>
</evidence>
<dbReference type="Gene3D" id="3.30.70.270">
    <property type="match status" value="1"/>
</dbReference>
<accession>A0A317PDF2</accession>
<dbReference type="SUPFAM" id="SSF158472">
    <property type="entry name" value="HAMP domain-like"/>
    <property type="match status" value="1"/>
</dbReference>
<evidence type="ECO:0000256" key="1">
    <source>
        <dbReference type="SAM" id="MobiDB-lite"/>
    </source>
</evidence>
<dbReference type="InterPro" id="IPR043128">
    <property type="entry name" value="Rev_trsase/Diguanyl_cyclase"/>
</dbReference>
<dbReference type="Pfam" id="PF00672">
    <property type="entry name" value="HAMP"/>
    <property type="match status" value="1"/>
</dbReference>
<feature type="domain" description="HAMP" evidence="4">
    <location>
        <begin position="70"/>
        <end position="122"/>
    </location>
</feature>
<evidence type="ECO:0000259" key="4">
    <source>
        <dbReference type="PROSITE" id="PS50885"/>
    </source>
</evidence>
<evidence type="ECO:0000256" key="2">
    <source>
        <dbReference type="SAM" id="Phobius"/>
    </source>
</evidence>
<dbReference type="PANTHER" id="PTHR33121:SF70">
    <property type="entry name" value="SIGNALING PROTEIN YKOW"/>
    <property type="match status" value="1"/>
</dbReference>
<name>A0A317PDF2_9HYPH</name>
<dbReference type="Pfam" id="PF00990">
    <property type="entry name" value="GGDEF"/>
    <property type="match status" value="1"/>
</dbReference>
<proteinExistence type="predicted"/>
<feature type="region of interest" description="Disordered" evidence="1">
    <location>
        <begin position="567"/>
        <end position="619"/>
    </location>
</feature>
<reference evidence="6 7" key="1">
    <citation type="submission" date="2018-05" db="EMBL/GenBank/DDBJ databases">
        <title>Genomic Encyclopedia of Type Strains, Phase IV (KMG-IV): sequencing the most valuable type-strain genomes for metagenomic binning, comparative biology and taxonomic classification.</title>
        <authorList>
            <person name="Goeker M."/>
        </authorList>
    </citation>
    <scope>NUCLEOTIDE SEQUENCE [LARGE SCALE GENOMIC DNA]</scope>
    <source>
        <strain evidence="6 7">DSM 16791</strain>
    </source>
</reference>
<dbReference type="InterPro" id="IPR003660">
    <property type="entry name" value="HAMP_dom"/>
</dbReference>
<dbReference type="InterPro" id="IPR000160">
    <property type="entry name" value="GGDEF_dom"/>
</dbReference>
<comment type="caution">
    <text evidence="6">The sequence shown here is derived from an EMBL/GenBank/DDBJ whole genome shotgun (WGS) entry which is preliminary data.</text>
</comment>
<dbReference type="RefSeq" id="WP_158285010.1">
    <property type="nucleotide sequence ID" value="NZ_QGTR01000006.1"/>
</dbReference>
<dbReference type="SMART" id="SM00052">
    <property type="entry name" value="EAL"/>
    <property type="match status" value="1"/>
</dbReference>
<evidence type="ECO:0000313" key="7">
    <source>
        <dbReference type="Proteomes" id="UP000246352"/>
    </source>
</evidence>
<dbReference type="PANTHER" id="PTHR33121">
    <property type="entry name" value="CYCLIC DI-GMP PHOSPHODIESTERASE PDEF"/>
    <property type="match status" value="1"/>
</dbReference>
<dbReference type="InterPro" id="IPR029787">
    <property type="entry name" value="Nucleotide_cyclase"/>
</dbReference>
<dbReference type="GO" id="GO:0007165">
    <property type="term" value="P:signal transduction"/>
    <property type="evidence" value="ECO:0007669"/>
    <property type="project" value="InterPro"/>
</dbReference>
<dbReference type="CDD" id="cd06225">
    <property type="entry name" value="HAMP"/>
    <property type="match status" value="1"/>
</dbReference>
<dbReference type="PROSITE" id="PS50885">
    <property type="entry name" value="HAMP"/>
    <property type="match status" value="1"/>
</dbReference>
<dbReference type="Gene3D" id="3.20.20.450">
    <property type="entry name" value="EAL domain"/>
    <property type="match status" value="1"/>
</dbReference>
<dbReference type="Pfam" id="PF00563">
    <property type="entry name" value="EAL"/>
    <property type="match status" value="1"/>
</dbReference>
<dbReference type="Proteomes" id="UP000246352">
    <property type="component" value="Unassembled WGS sequence"/>
</dbReference>
<keyword evidence="2" id="KW-1133">Transmembrane helix</keyword>
<dbReference type="PROSITE" id="PS50887">
    <property type="entry name" value="GGDEF"/>
    <property type="match status" value="1"/>
</dbReference>
<dbReference type="PROSITE" id="PS50883">
    <property type="entry name" value="EAL"/>
    <property type="match status" value="1"/>
</dbReference>
<dbReference type="InterPro" id="IPR035919">
    <property type="entry name" value="EAL_sf"/>
</dbReference>
<keyword evidence="7" id="KW-1185">Reference proteome</keyword>